<evidence type="ECO:0000313" key="1">
    <source>
        <dbReference type="EMBL" id="ATA86281.1"/>
    </source>
</evidence>
<dbReference type="RefSeq" id="WP_095909679.1">
    <property type="nucleotide sequence ID" value="NZ_CP022386.1"/>
</dbReference>
<dbReference type="Proteomes" id="UP000217250">
    <property type="component" value="Chromosome"/>
</dbReference>
<protein>
    <submittedName>
        <fullName evidence="1">Uncharacterized protein</fullName>
    </submittedName>
</protein>
<sequence length="190" mass="21958">MDIYQLIDDSSYKSYKLIGGTSKLITFKGQSLIDSWEELEGEVYKNFDNKGKKDGFDARVAGAFLVMEKEKATLFTRRINVKAELLPFKFVNIKKDFVFINIQNVIEGINNEGVSHLKRMELYRNKDLYFYEEASMNVIFRDATSETKLFCTQELENILSELDIKGLALEKVGKVAPIPSFPKERNIFNR</sequence>
<evidence type="ECO:0000313" key="2">
    <source>
        <dbReference type="Proteomes" id="UP000217250"/>
    </source>
</evidence>
<dbReference type="EMBL" id="CP022386">
    <property type="protein sequence ID" value="ATA86281.1"/>
    <property type="molecule type" value="Genomic_DNA"/>
</dbReference>
<dbReference type="AlphaFoldDB" id="A0A250FMN2"/>
<reference evidence="2" key="1">
    <citation type="submission" date="2017-06" db="EMBL/GenBank/DDBJ databases">
        <title>Capnocytophaga spp. assemblies.</title>
        <authorList>
            <person name="Gulvik C.A."/>
        </authorList>
    </citation>
    <scope>NUCLEOTIDE SEQUENCE [LARGE SCALE GENOMIC DNA]</scope>
    <source>
        <strain evidence="2">H1496</strain>
    </source>
</reference>
<accession>A0A250FMN2</accession>
<dbReference type="GeneID" id="84807601"/>
<gene>
    <name evidence="1" type="ORF">CGC50_03375</name>
</gene>
<organism evidence="1 2">
    <name type="scientific">Capnocytophaga gingivalis</name>
    <dbReference type="NCBI Taxonomy" id="1017"/>
    <lineage>
        <taxon>Bacteria</taxon>
        <taxon>Pseudomonadati</taxon>
        <taxon>Bacteroidota</taxon>
        <taxon>Flavobacteriia</taxon>
        <taxon>Flavobacteriales</taxon>
        <taxon>Flavobacteriaceae</taxon>
        <taxon>Capnocytophaga</taxon>
    </lineage>
</organism>
<dbReference type="OrthoDB" id="1148479at2"/>
<dbReference type="KEGG" id="cgh:CGC50_03375"/>
<name>A0A250FMN2_9FLAO</name>
<proteinExistence type="predicted"/>